<gene>
    <name evidence="9" type="ORF">G3T37_05610</name>
</gene>
<evidence type="ECO:0000313" key="9">
    <source>
        <dbReference type="EMBL" id="NEM90827.1"/>
    </source>
</evidence>
<evidence type="ECO:0000256" key="6">
    <source>
        <dbReference type="SAM" id="MobiDB-lite"/>
    </source>
</evidence>
<dbReference type="AlphaFoldDB" id="A0A7C9PMH7"/>
<accession>A0A7C9PMH7</accession>
<evidence type="ECO:0000256" key="4">
    <source>
        <dbReference type="ARBA" id="ARBA00022989"/>
    </source>
</evidence>
<protein>
    <recommendedName>
        <fullName evidence="8">Glycerophosphoryl diester phosphodiesterase membrane domain-containing protein</fullName>
    </recommendedName>
</protein>
<evidence type="ECO:0000256" key="5">
    <source>
        <dbReference type="ARBA" id="ARBA00023136"/>
    </source>
</evidence>
<dbReference type="RefSeq" id="WP_163472432.1">
    <property type="nucleotide sequence ID" value="NZ_JAAGWZ010000001.1"/>
</dbReference>
<sequence length="385" mass="40023">MTVSDNNEWQSPGGLPQPSPESRPAPQWGEIAPGQWAPPPRPGLIPLHPLGLGDILGGAFRVLRRNPRPVVGAALVIRGIVAVLTIALMGLFTYYGLAGAIDATGSGYSQLVIGQQVQSAASSVFTAILGLVADAVLQGIVTLEVARGTLGEKLPLRELWARARGRVGALVGWSVLVGAVIIVAVLIVAGLIALLAITGGAAGVAFAVLLALLFGAAAVALFAWLGTRLLFVPSAILLERLPIRAAVVRSWTLTRGYFWRTLGIELLVSLIVSVASAIVLTPFTLILGIIVAISVPASAAPNITASFPVFAATTAISALVSAITAIIAVSATSLLYIDLRMRKEGLDLELVRFVEARQTGTELPDPYLPLLSAPPTATTTESPWG</sequence>
<feature type="transmembrane region" description="Helical" evidence="7">
    <location>
        <begin position="167"/>
        <end position="197"/>
    </location>
</feature>
<evidence type="ECO:0000259" key="8">
    <source>
        <dbReference type="Pfam" id="PF10110"/>
    </source>
</evidence>
<feature type="transmembrane region" description="Helical" evidence="7">
    <location>
        <begin position="203"/>
        <end position="225"/>
    </location>
</feature>
<proteinExistence type="predicted"/>
<keyword evidence="3 7" id="KW-0812">Transmembrane</keyword>
<dbReference type="GO" id="GO:0005886">
    <property type="term" value="C:plasma membrane"/>
    <property type="evidence" value="ECO:0007669"/>
    <property type="project" value="UniProtKB-SubCell"/>
</dbReference>
<comment type="caution">
    <text evidence="9">The sequence shown here is derived from an EMBL/GenBank/DDBJ whole genome shotgun (WGS) entry which is preliminary data.</text>
</comment>
<feature type="compositionally biased region" description="Polar residues" evidence="6">
    <location>
        <begin position="1"/>
        <end position="10"/>
    </location>
</feature>
<dbReference type="PRINTS" id="PR00758">
    <property type="entry name" value="ARSENICPUMP"/>
</dbReference>
<dbReference type="InterPro" id="IPR018476">
    <property type="entry name" value="GlyceroP-diester-Pdiesterase_M"/>
</dbReference>
<keyword evidence="2" id="KW-1003">Cell membrane</keyword>
<feature type="region of interest" description="Disordered" evidence="6">
    <location>
        <begin position="1"/>
        <end position="33"/>
    </location>
</feature>
<dbReference type="Proteomes" id="UP000479756">
    <property type="component" value="Unassembled WGS sequence"/>
</dbReference>
<evidence type="ECO:0000256" key="1">
    <source>
        <dbReference type="ARBA" id="ARBA00004651"/>
    </source>
</evidence>
<dbReference type="InterPro" id="IPR000802">
    <property type="entry name" value="Arsenical_pump_ArsB"/>
</dbReference>
<feature type="transmembrane region" description="Helical" evidence="7">
    <location>
        <begin position="75"/>
        <end position="97"/>
    </location>
</feature>
<dbReference type="EMBL" id="JAAGWZ010000001">
    <property type="protein sequence ID" value="NEM90827.1"/>
    <property type="molecule type" value="Genomic_DNA"/>
</dbReference>
<feature type="domain" description="Glycerophosphoryl diester phosphodiesterase membrane" evidence="8">
    <location>
        <begin position="212"/>
        <end position="345"/>
    </location>
</feature>
<feature type="transmembrane region" description="Helical" evidence="7">
    <location>
        <begin position="315"/>
        <end position="337"/>
    </location>
</feature>
<evidence type="ECO:0000256" key="3">
    <source>
        <dbReference type="ARBA" id="ARBA00022692"/>
    </source>
</evidence>
<evidence type="ECO:0000313" key="10">
    <source>
        <dbReference type="Proteomes" id="UP000479756"/>
    </source>
</evidence>
<comment type="subcellular location">
    <subcellularLocation>
        <location evidence="1">Cell membrane</location>
        <topology evidence="1">Multi-pass membrane protein</topology>
    </subcellularLocation>
</comment>
<reference evidence="9 10" key="1">
    <citation type="journal article" date="2014" name="Int. J. Syst. Evol. Microbiol.">
        <title>Description of Galbitalea soli gen. nov., sp. nov., and Frondihabitans sucicola sp. nov.</title>
        <authorList>
            <person name="Kim S.J."/>
            <person name="Lim J.M."/>
            <person name="Ahn J.H."/>
            <person name="Weon H.Y."/>
            <person name="Hamada M."/>
            <person name="Suzuki K."/>
            <person name="Ahn T.Y."/>
            <person name="Kwon S.W."/>
        </authorList>
    </citation>
    <scope>NUCLEOTIDE SEQUENCE [LARGE SCALE GENOMIC DNA]</scope>
    <source>
        <strain evidence="9 10">NBRC 108727</strain>
    </source>
</reference>
<keyword evidence="10" id="KW-1185">Reference proteome</keyword>
<evidence type="ECO:0000256" key="2">
    <source>
        <dbReference type="ARBA" id="ARBA00022475"/>
    </source>
</evidence>
<evidence type="ECO:0000256" key="7">
    <source>
        <dbReference type="SAM" id="Phobius"/>
    </source>
</evidence>
<dbReference type="Pfam" id="PF10110">
    <property type="entry name" value="GPDPase_memb"/>
    <property type="match status" value="1"/>
</dbReference>
<organism evidence="9 10">
    <name type="scientific">Galbitalea soli</name>
    <dbReference type="NCBI Taxonomy" id="1268042"/>
    <lineage>
        <taxon>Bacteria</taxon>
        <taxon>Bacillati</taxon>
        <taxon>Actinomycetota</taxon>
        <taxon>Actinomycetes</taxon>
        <taxon>Micrococcales</taxon>
        <taxon>Microbacteriaceae</taxon>
        <taxon>Galbitalea</taxon>
    </lineage>
</organism>
<keyword evidence="5 7" id="KW-0472">Membrane</keyword>
<feature type="transmembrane region" description="Helical" evidence="7">
    <location>
        <begin position="266"/>
        <end position="295"/>
    </location>
</feature>
<dbReference type="GO" id="GO:0015105">
    <property type="term" value="F:arsenite transmembrane transporter activity"/>
    <property type="evidence" value="ECO:0007669"/>
    <property type="project" value="InterPro"/>
</dbReference>
<name>A0A7C9PMH7_9MICO</name>
<feature type="transmembrane region" description="Helical" evidence="7">
    <location>
        <begin position="117"/>
        <end position="146"/>
    </location>
</feature>
<keyword evidence="4 7" id="KW-1133">Transmembrane helix</keyword>